<dbReference type="PATRIC" id="fig|1226633.4.peg.403"/>
<dbReference type="PANTHER" id="PTHR32329:SF4">
    <property type="entry name" value="ACTIVATOR OF 2-HYDROXYACYL-COA DEHYDRATASE"/>
    <property type="match status" value="1"/>
</dbReference>
<gene>
    <name evidence="7" type="ORF">C095_02045</name>
</gene>
<dbReference type="Pfam" id="PF09989">
    <property type="entry name" value="DUF2229"/>
    <property type="match status" value="1"/>
</dbReference>
<reference evidence="7 8" key="1">
    <citation type="submission" date="2013-08" db="EMBL/GenBank/DDBJ databases">
        <title>An opportunistic ruminal bacterium that causes liver abscesses in cattle.</title>
        <authorList>
            <person name="Benahmed F.H."/>
            <person name="Rasmussen M."/>
            <person name="Harbottle H."/>
            <person name="Soppet D."/>
            <person name="Nagaraja T.G."/>
            <person name="Davidson M."/>
        </authorList>
    </citation>
    <scope>NUCLEOTIDE SEQUENCE [LARGE SCALE GENOMIC DNA]</scope>
    <source>
        <strain evidence="7 8">B35</strain>
    </source>
</reference>
<comment type="caution">
    <text evidence="7">The sequence shown here is derived from an EMBL/GenBank/DDBJ whole genome shotgun (WGS) entry which is preliminary data.</text>
</comment>
<name>A0A0B4E8X6_9FUSO</name>
<dbReference type="AlphaFoldDB" id="A0A0B4E8X6"/>
<feature type="domain" description="ATPase BadF/BadG/BcrA/BcrD type" evidence="5">
    <location>
        <begin position="9"/>
        <end position="258"/>
    </location>
</feature>
<protein>
    <submittedName>
        <fullName evidence="7">2-hydroxyglutaryl-CoA dehydratase</fullName>
    </submittedName>
</protein>
<dbReference type="SUPFAM" id="SSF53067">
    <property type="entry name" value="Actin-like ATPase domain"/>
    <property type="match status" value="2"/>
</dbReference>
<dbReference type="Proteomes" id="UP000031184">
    <property type="component" value="Unassembled WGS sequence"/>
</dbReference>
<dbReference type="InterPro" id="IPR002731">
    <property type="entry name" value="ATPase_BadF"/>
</dbReference>
<keyword evidence="4" id="KW-0411">Iron-sulfur</keyword>
<keyword evidence="3" id="KW-0408">Iron</keyword>
<feature type="domain" description="DUF2229" evidence="6">
    <location>
        <begin position="666"/>
        <end position="845"/>
    </location>
</feature>
<dbReference type="Gene3D" id="3.30.420.40">
    <property type="match status" value="4"/>
</dbReference>
<dbReference type="Pfam" id="PF01869">
    <property type="entry name" value="BcrAD_BadFG"/>
    <property type="match status" value="2"/>
</dbReference>
<proteinExistence type="predicted"/>
<sequence>MEAVLRYRVGIDVGSTTLKTVILDEKENIVEKSYQRHFSKVREVTLEHMKKLETLLEGSSCQVAITGSAGLGIAKDCGLPFVQEVFSTVGAVKKRFPQTDVVIELGGEDAKIVFLQGSPEERMNGSCAGGTGAFIDQMASLMDMDAAQLDTASLEYEKIYPIASRCGVFAKTDIQPLLNQGAKKSDIAASIYQAVVEQTITGLAQGRKIEGNVLFLGGPLFFLKGLQKRFVESLHLTEEHAIFPELAPYFVALGSAYYAANTEESFSFEELIRILSKKAEPKEESKEEPLFRSQEEYQKFQERHRRMSIPEKDILYYSGKAYLGLDSGSTTIKVVLLDEEGNLLYHHYSSSKGNPVTLFLEQLKKIRELCGERIEIVGSAVTGYGEELMRSAFGVDLGIVETIAHYTAAKNFNPQVDFIIDIGGQDIKCFHIQNGNIDSILLNEACSSGCGSFLETFAKSMGYSIQEFSQKALFATSPSKLGSRCTVFMNSSVKQAQKEGAGVEDISAGLARSIVKNAIYKVIRARSVEDLGKHIVVQGGTFLNDAVLRSFEQEIGREVLRLNFSELMGAYGAGLYAKKFFQKESKLLTREELEHFSHHSIVTRCNLCTNHCHLTVNSFSTGERFISGNRCERGAGKKIQKNLPNMVAYKNQKLDSLPLLSKGRAKIGIPRVLNMYDMLPFWAALFRTLGCDIVLSAKSSRELYMKGQHTIPSDTVCYPAKLVHGHIEDLLSKDLDAIFYPCLSYAFDEGLSDNHYNCPVVAYYPELIQANIPEVEKKHYLYPHLGMENKDLLMEKLYDCFQNIIPKLKKKEMKIAVNKAYELYFQYREEIREEGKRCLSFAKKEKIL</sequence>
<dbReference type="CDD" id="cd24034">
    <property type="entry name" value="ASKHA_NBD_O66634-like_rpt1"/>
    <property type="match status" value="1"/>
</dbReference>
<evidence type="ECO:0000256" key="2">
    <source>
        <dbReference type="ARBA" id="ARBA00022723"/>
    </source>
</evidence>
<evidence type="ECO:0000313" key="8">
    <source>
        <dbReference type="Proteomes" id="UP000031184"/>
    </source>
</evidence>
<evidence type="ECO:0000256" key="3">
    <source>
        <dbReference type="ARBA" id="ARBA00023004"/>
    </source>
</evidence>
<dbReference type="GO" id="GO:0051536">
    <property type="term" value="F:iron-sulfur cluster binding"/>
    <property type="evidence" value="ECO:0007669"/>
    <property type="project" value="UniProtKB-KW"/>
</dbReference>
<evidence type="ECO:0000256" key="4">
    <source>
        <dbReference type="ARBA" id="ARBA00023014"/>
    </source>
</evidence>
<evidence type="ECO:0000256" key="1">
    <source>
        <dbReference type="ARBA" id="ARBA00001966"/>
    </source>
</evidence>
<dbReference type="PANTHER" id="PTHR32329">
    <property type="entry name" value="BIFUNCTIONAL PROTEIN [INCLUDES 2-HYDROXYACYL-COA DEHYDRATASE (N-TER) AND ITS ACTIVATOR DOMAIN (C_TERM)-RELATED"/>
    <property type="match status" value="1"/>
</dbReference>
<evidence type="ECO:0000313" key="7">
    <source>
        <dbReference type="EMBL" id="KID49928.1"/>
    </source>
</evidence>
<organism evidence="7 8">
    <name type="scientific">Fusobacterium necrophorum subsp. funduliforme B35</name>
    <dbReference type="NCBI Taxonomy" id="1226633"/>
    <lineage>
        <taxon>Bacteria</taxon>
        <taxon>Fusobacteriati</taxon>
        <taxon>Fusobacteriota</taxon>
        <taxon>Fusobacteriia</taxon>
        <taxon>Fusobacteriales</taxon>
        <taxon>Fusobacteriaceae</taxon>
        <taxon>Fusobacterium</taxon>
    </lineage>
</organism>
<comment type="cofactor">
    <cofactor evidence="1">
        <name>[4Fe-4S] cluster</name>
        <dbReference type="ChEBI" id="CHEBI:49883"/>
    </cofactor>
</comment>
<accession>A0A0B4E8X6</accession>
<dbReference type="EMBL" id="AUZI01000010">
    <property type="protein sequence ID" value="KID49928.1"/>
    <property type="molecule type" value="Genomic_DNA"/>
</dbReference>
<dbReference type="GO" id="GO:0046872">
    <property type="term" value="F:metal ion binding"/>
    <property type="evidence" value="ECO:0007669"/>
    <property type="project" value="UniProtKB-KW"/>
</dbReference>
<dbReference type="CDD" id="cd24035">
    <property type="entry name" value="ASKHA_NBD_O66634-like_rpt2"/>
    <property type="match status" value="1"/>
</dbReference>
<dbReference type="NCBIfam" id="TIGR00241">
    <property type="entry name" value="CoA_E_activ"/>
    <property type="match status" value="1"/>
</dbReference>
<dbReference type="InterPro" id="IPR018709">
    <property type="entry name" value="CoA_activase_DUF2229"/>
</dbReference>
<keyword evidence="2" id="KW-0479">Metal-binding</keyword>
<feature type="domain" description="ATPase BadF/BadG/BcrA/BcrD type" evidence="5">
    <location>
        <begin position="323"/>
        <end position="577"/>
    </location>
</feature>
<evidence type="ECO:0000259" key="6">
    <source>
        <dbReference type="Pfam" id="PF09989"/>
    </source>
</evidence>
<dbReference type="InterPro" id="IPR051805">
    <property type="entry name" value="Dehydratase_Activator_Redct"/>
</dbReference>
<evidence type="ECO:0000259" key="5">
    <source>
        <dbReference type="Pfam" id="PF01869"/>
    </source>
</evidence>
<dbReference type="InterPro" id="IPR043129">
    <property type="entry name" value="ATPase_NBD"/>
</dbReference>
<dbReference type="InterPro" id="IPR008275">
    <property type="entry name" value="CoA_E_activase_dom"/>
</dbReference>